<dbReference type="EMBL" id="MNTG01000001">
    <property type="protein sequence ID" value="OLA39409.1"/>
    <property type="molecule type" value="Genomic_DNA"/>
</dbReference>
<reference evidence="1 2" key="1">
    <citation type="journal article" date="2016" name="Nat. Biotechnol.">
        <title>Measurement of bacterial replication rates in microbial communities.</title>
        <authorList>
            <person name="Brown C.T."/>
            <person name="Olm M.R."/>
            <person name="Thomas B.C."/>
            <person name="Banfield J.F."/>
        </authorList>
    </citation>
    <scope>NUCLEOTIDE SEQUENCE [LARGE SCALE GENOMIC DNA]</scope>
    <source>
        <strain evidence="1">46_33</strain>
    </source>
</reference>
<comment type="caution">
    <text evidence="1">The sequence shown here is derived from an EMBL/GenBank/DDBJ whole genome shotgun (WGS) entry which is preliminary data.</text>
</comment>
<dbReference type="STRING" id="626940.BHW43_00495"/>
<dbReference type="Proteomes" id="UP000186777">
    <property type="component" value="Unassembled WGS sequence"/>
</dbReference>
<dbReference type="AlphaFoldDB" id="A0A1Q6RAN1"/>
<proteinExistence type="predicted"/>
<sequence length="229" mass="26577">MNTLNELWQAEKKQRILVLCNENEIAGLQAQGVPVSCEDSLLSMQHLKMARLEAERRHKLNEGLQVFTITPEPVQATEAERALIYAMLVRCRKVISCRDKLEDMLKFDDREGWAAYKQEYENKVLDAYKATWRDTEVYPYNIIDNIKEYNKNESYILKQLYWHLAERTPGKVNCGDAEMINELRKMFCDLSVSLLQADVVVVSEGLEDAELLALATKFMWHGEAKVERL</sequence>
<protein>
    <submittedName>
        <fullName evidence="1">Uncharacterized protein</fullName>
    </submittedName>
</protein>
<evidence type="ECO:0000313" key="1">
    <source>
        <dbReference type="EMBL" id="OLA39409.1"/>
    </source>
</evidence>
<accession>A0A1Q6RAN1</accession>
<dbReference type="RefSeq" id="WP_303679104.1">
    <property type="nucleotide sequence ID" value="NZ_DBEZXK010000097.1"/>
</dbReference>
<evidence type="ECO:0000313" key="2">
    <source>
        <dbReference type="Proteomes" id="UP000186777"/>
    </source>
</evidence>
<organism evidence="1 2">
    <name type="scientific">Phascolarctobacterium succinatutens</name>
    <dbReference type="NCBI Taxonomy" id="626940"/>
    <lineage>
        <taxon>Bacteria</taxon>
        <taxon>Bacillati</taxon>
        <taxon>Bacillota</taxon>
        <taxon>Negativicutes</taxon>
        <taxon>Acidaminococcales</taxon>
        <taxon>Acidaminococcaceae</taxon>
        <taxon>Phascolarctobacterium</taxon>
    </lineage>
</organism>
<gene>
    <name evidence="1" type="ORF">BHW43_00495</name>
</gene>
<name>A0A1Q6RAN1_9FIRM</name>